<evidence type="ECO:0000256" key="1">
    <source>
        <dbReference type="SAM" id="MobiDB-lite"/>
    </source>
</evidence>
<feature type="region of interest" description="Disordered" evidence="1">
    <location>
        <begin position="78"/>
        <end position="134"/>
    </location>
</feature>
<reference evidence="3" key="1">
    <citation type="submission" date="2014-09" db="EMBL/GenBank/DDBJ databases">
        <authorList>
            <person name="Sharma Rahul"/>
            <person name="Thines Marco"/>
        </authorList>
    </citation>
    <scope>NUCLEOTIDE SEQUENCE [LARGE SCALE GENOMIC DNA]</scope>
</reference>
<feature type="compositionally biased region" description="Low complexity" evidence="1">
    <location>
        <begin position="113"/>
        <end position="123"/>
    </location>
</feature>
<dbReference type="OrthoDB" id="166958at2759"/>
<feature type="compositionally biased region" description="Low complexity" evidence="1">
    <location>
        <begin position="85"/>
        <end position="94"/>
    </location>
</feature>
<dbReference type="Proteomes" id="UP000054928">
    <property type="component" value="Unassembled WGS sequence"/>
</dbReference>
<proteinExistence type="predicted"/>
<protein>
    <submittedName>
        <fullName evidence="2">Uncharacterized protein</fullName>
    </submittedName>
</protein>
<organism evidence="2 3">
    <name type="scientific">Plasmopara halstedii</name>
    <name type="common">Downy mildew of sunflower</name>
    <dbReference type="NCBI Taxonomy" id="4781"/>
    <lineage>
        <taxon>Eukaryota</taxon>
        <taxon>Sar</taxon>
        <taxon>Stramenopiles</taxon>
        <taxon>Oomycota</taxon>
        <taxon>Peronosporomycetes</taxon>
        <taxon>Peronosporales</taxon>
        <taxon>Peronosporaceae</taxon>
        <taxon>Plasmopara</taxon>
    </lineage>
</organism>
<evidence type="ECO:0000313" key="2">
    <source>
        <dbReference type="EMBL" id="CEG38720.1"/>
    </source>
</evidence>
<keyword evidence="3" id="KW-1185">Reference proteome</keyword>
<accession>A0A0P1ADB9</accession>
<dbReference type="EMBL" id="CCYD01000322">
    <property type="protein sequence ID" value="CEG38720.1"/>
    <property type="molecule type" value="Genomic_DNA"/>
</dbReference>
<dbReference type="GeneID" id="36403832"/>
<name>A0A0P1ADB9_PLAHL</name>
<sequence length="412" mass="45464">MAYCGSVGSVNVLAIMSADLFDETQENPFLLQSRSPSPFRSKKGASQQAAFINKEAELPWSDTCGSLEYDHQPCGTGFSFKDSSHSQPTSPQSSVRRTVSLVNPGATPRGNLSRRSSSVSEISAFPSSPDQNHLEQRTDKLVDDNDLYKLISALSRLGLTDDTSEITQDQLRKINLILSREKASDHETLGSVREGYYSCDETDRRSNMSKRSLSKRKSSCVLRQELCTSPGTVPFRTVKNLLRGGGVAGRTTLKGGPDAQHSKIASTISSRLKVNQKFVRPAILTDAFNRVSVMKLGTRSLKVQAKHITLAQQWDKDLCDREEVDSGMPSPKGQLRNNSTITLDTLDKIGTRAACPVHLLDKEKADYSRVSARVDCYNNVRSPKRNLQRPSTWLVGAALDAHITLHEKQIKP</sequence>
<evidence type="ECO:0000313" key="3">
    <source>
        <dbReference type="Proteomes" id="UP000054928"/>
    </source>
</evidence>
<dbReference type="AlphaFoldDB" id="A0A0P1ADB9"/>
<dbReference type="RefSeq" id="XP_024575089.1">
    <property type="nucleotide sequence ID" value="XM_024724187.1"/>
</dbReference>
<dbReference type="OMA" id="MPSPKGQ"/>